<accession>A0AAD7FY27</accession>
<feature type="transmembrane region" description="Helical" evidence="1">
    <location>
        <begin position="24"/>
        <end position="50"/>
    </location>
</feature>
<evidence type="ECO:0000256" key="1">
    <source>
        <dbReference type="SAM" id="Phobius"/>
    </source>
</evidence>
<comment type="caution">
    <text evidence="2">The sequence shown here is derived from an EMBL/GenBank/DDBJ whole genome shotgun (WGS) entry which is preliminary data.</text>
</comment>
<name>A0AAD7FY27_9AGAR</name>
<evidence type="ECO:0000313" key="2">
    <source>
        <dbReference type="EMBL" id="KAJ7649826.1"/>
    </source>
</evidence>
<feature type="transmembrane region" description="Helical" evidence="1">
    <location>
        <begin position="113"/>
        <end position="135"/>
    </location>
</feature>
<feature type="transmembrane region" description="Helical" evidence="1">
    <location>
        <begin position="141"/>
        <end position="163"/>
    </location>
</feature>
<reference evidence="2" key="1">
    <citation type="submission" date="2023-03" db="EMBL/GenBank/DDBJ databases">
        <title>Massive genome expansion in bonnet fungi (Mycena s.s.) driven by repeated elements and novel gene families across ecological guilds.</title>
        <authorList>
            <consortium name="Lawrence Berkeley National Laboratory"/>
            <person name="Harder C.B."/>
            <person name="Miyauchi S."/>
            <person name="Viragh M."/>
            <person name="Kuo A."/>
            <person name="Thoen E."/>
            <person name="Andreopoulos B."/>
            <person name="Lu D."/>
            <person name="Skrede I."/>
            <person name="Drula E."/>
            <person name="Henrissat B."/>
            <person name="Morin E."/>
            <person name="Kohler A."/>
            <person name="Barry K."/>
            <person name="LaButti K."/>
            <person name="Morin E."/>
            <person name="Salamov A."/>
            <person name="Lipzen A."/>
            <person name="Mereny Z."/>
            <person name="Hegedus B."/>
            <person name="Baldrian P."/>
            <person name="Stursova M."/>
            <person name="Weitz H."/>
            <person name="Taylor A."/>
            <person name="Grigoriev I.V."/>
            <person name="Nagy L.G."/>
            <person name="Martin F."/>
            <person name="Kauserud H."/>
        </authorList>
    </citation>
    <scope>NUCLEOTIDE SEQUENCE</scope>
    <source>
        <strain evidence="2">9284</strain>
    </source>
</reference>
<dbReference type="Proteomes" id="UP001221142">
    <property type="component" value="Unassembled WGS sequence"/>
</dbReference>
<organism evidence="2 3">
    <name type="scientific">Roridomyces roridus</name>
    <dbReference type="NCBI Taxonomy" id="1738132"/>
    <lineage>
        <taxon>Eukaryota</taxon>
        <taxon>Fungi</taxon>
        <taxon>Dikarya</taxon>
        <taxon>Basidiomycota</taxon>
        <taxon>Agaricomycotina</taxon>
        <taxon>Agaricomycetes</taxon>
        <taxon>Agaricomycetidae</taxon>
        <taxon>Agaricales</taxon>
        <taxon>Marasmiineae</taxon>
        <taxon>Mycenaceae</taxon>
        <taxon>Roridomyces</taxon>
    </lineage>
</organism>
<sequence>MIIIGVDCILILRVWLLYGKGKKLLFILIALLIAEISSMVIFGLLTVLPLKEFVDVGPVLKGCYSLEVPRLFTFYAFAPFLMSILLFSMTAYKCGQHLQLRSRRAPMPMITLFLRDGLFLFLWIMLYSTAELIIWHSARPTLAEIPIAPVTAISAVLGCRVLLNIKNLAHHNSNETGTTINDTVLSQSLAVHRRNRVPWYLRTGEVKDVKDVGSEERVMGLQTIQMYVNE</sequence>
<keyword evidence="1" id="KW-0472">Membrane</keyword>
<proteinExistence type="predicted"/>
<keyword evidence="3" id="KW-1185">Reference proteome</keyword>
<keyword evidence="1" id="KW-1133">Transmembrane helix</keyword>
<evidence type="ECO:0000313" key="3">
    <source>
        <dbReference type="Proteomes" id="UP001221142"/>
    </source>
</evidence>
<feature type="transmembrane region" description="Helical" evidence="1">
    <location>
        <begin position="70"/>
        <end position="92"/>
    </location>
</feature>
<protein>
    <submittedName>
        <fullName evidence="2">Uncharacterized protein</fullName>
    </submittedName>
</protein>
<keyword evidence="1" id="KW-0812">Transmembrane</keyword>
<dbReference type="EMBL" id="JARKIF010000001">
    <property type="protein sequence ID" value="KAJ7649826.1"/>
    <property type="molecule type" value="Genomic_DNA"/>
</dbReference>
<dbReference type="AlphaFoldDB" id="A0AAD7FY27"/>
<gene>
    <name evidence="2" type="ORF">FB45DRAFT_886097</name>
</gene>